<dbReference type="InterPro" id="IPR009075">
    <property type="entry name" value="AcylCo_DH/oxidase_C"/>
</dbReference>
<feature type="domain" description="Acyl-CoA dehydrogenase/oxidase C-terminal" evidence="6">
    <location>
        <begin position="205"/>
        <end position="338"/>
    </location>
</feature>
<dbReference type="SUPFAM" id="SSF56645">
    <property type="entry name" value="Acyl-CoA dehydrogenase NM domain-like"/>
    <property type="match status" value="1"/>
</dbReference>
<evidence type="ECO:0000256" key="5">
    <source>
        <dbReference type="ARBA" id="ARBA00023002"/>
    </source>
</evidence>
<dbReference type="InterPro" id="IPR009100">
    <property type="entry name" value="AcylCoA_DH/oxidase_NM_dom_sf"/>
</dbReference>
<evidence type="ECO:0000259" key="7">
    <source>
        <dbReference type="Pfam" id="PF02771"/>
    </source>
</evidence>
<comment type="similarity">
    <text evidence="2">Belongs to the acyl-CoA dehydrogenase family.</text>
</comment>
<dbReference type="PANTHER" id="PTHR43884:SF20">
    <property type="entry name" value="ACYL-COA DEHYDROGENASE FADE28"/>
    <property type="match status" value="1"/>
</dbReference>
<evidence type="ECO:0000259" key="6">
    <source>
        <dbReference type="Pfam" id="PF00441"/>
    </source>
</evidence>
<comment type="cofactor">
    <cofactor evidence="1">
        <name>FAD</name>
        <dbReference type="ChEBI" id="CHEBI:57692"/>
    </cofactor>
</comment>
<keyword evidence="9" id="KW-1185">Reference proteome</keyword>
<dbReference type="InterPro" id="IPR036250">
    <property type="entry name" value="AcylCo_DH-like_C"/>
</dbReference>
<reference evidence="8 9" key="1">
    <citation type="submission" date="2024-10" db="EMBL/GenBank/DDBJ databases">
        <title>The Natural Products Discovery Center: Release of the First 8490 Sequenced Strains for Exploring Actinobacteria Biosynthetic Diversity.</title>
        <authorList>
            <person name="Kalkreuter E."/>
            <person name="Kautsar S.A."/>
            <person name="Yang D."/>
            <person name="Bader C.D."/>
            <person name="Teijaro C.N."/>
            <person name="Fluegel L."/>
            <person name="Davis C.M."/>
            <person name="Simpson J.R."/>
            <person name="Lauterbach L."/>
            <person name="Steele A.D."/>
            <person name="Gui C."/>
            <person name="Meng S."/>
            <person name="Li G."/>
            <person name="Viehrig K."/>
            <person name="Ye F."/>
            <person name="Su P."/>
            <person name="Kiefer A.F."/>
            <person name="Nichols A."/>
            <person name="Cepeda A.J."/>
            <person name="Yan W."/>
            <person name="Fan B."/>
            <person name="Jiang Y."/>
            <person name="Adhikari A."/>
            <person name="Zheng C.-J."/>
            <person name="Schuster L."/>
            <person name="Cowan T.M."/>
            <person name="Smanski M.J."/>
            <person name="Chevrette M.G."/>
            <person name="De Carvalho L.P.S."/>
            <person name="Shen B."/>
        </authorList>
    </citation>
    <scope>NUCLEOTIDE SEQUENCE [LARGE SCALE GENOMIC DNA]</scope>
    <source>
        <strain evidence="8 9">NPDC002593</strain>
    </source>
</reference>
<dbReference type="PANTHER" id="PTHR43884">
    <property type="entry name" value="ACYL-COA DEHYDROGENASE"/>
    <property type="match status" value="1"/>
</dbReference>
<evidence type="ECO:0000256" key="4">
    <source>
        <dbReference type="ARBA" id="ARBA00022827"/>
    </source>
</evidence>
<evidence type="ECO:0000256" key="2">
    <source>
        <dbReference type="ARBA" id="ARBA00009347"/>
    </source>
</evidence>
<comment type="caution">
    <text evidence="8">The sequence shown here is derived from an EMBL/GenBank/DDBJ whole genome shotgun (WGS) entry which is preliminary data.</text>
</comment>
<dbReference type="Gene3D" id="1.10.540.10">
    <property type="entry name" value="Acyl-CoA dehydrogenase/oxidase, N-terminal domain"/>
    <property type="match status" value="1"/>
</dbReference>
<accession>A0ABW6SES7</accession>
<keyword evidence="3" id="KW-0285">Flavoprotein</keyword>
<protein>
    <submittedName>
        <fullName evidence="8">Acyl-CoA dehydrogenase family protein</fullName>
    </submittedName>
</protein>
<evidence type="ECO:0000313" key="8">
    <source>
        <dbReference type="EMBL" id="MFF3574828.1"/>
    </source>
</evidence>
<evidence type="ECO:0000256" key="3">
    <source>
        <dbReference type="ARBA" id="ARBA00022630"/>
    </source>
</evidence>
<name>A0ABW6SES7_9NOCA</name>
<dbReference type="InterPro" id="IPR037069">
    <property type="entry name" value="AcylCoA_DH/ox_N_sf"/>
</dbReference>
<dbReference type="Pfam" id="PF00441">
    <property type="entry name" value="Acyl-CoA_dh_1"/>
    <property type="match status" value="1"/>
</dbReference>
<proteinExistence type="inferred from homology"/>
<dbReference type="SUPFAM" id="SSF47203">
    <property type="entry name" value="Acyl-CoA dehydrogenase C-terminal domain-like"/>
    <property type="match status" value="1"/>
</dbReference>
<sequence>MNLLPSAEQLALISAAVEFIEARMPLSDIRDRAELDSAVDPGAWREGAELGLLTLGLDEAHGGSGRPLDDEVLLFSALTKRLATGPFLASTLAARIAARCGDTDLTERIGSGTAMVGLGELRGDGAFDADGFKGSFDLIDCVGASHVLLVARHGAALVEIGEFPDVTPVAAIDPGVRLSTSTVVSGRVAHWLPDDADSTWSRAQVLAAASLAGLAEAARDMATAHASTRIQFGKPIGVNQAIKHVCADMAVAADAAMSQTLFAAIALHSGRVDSMFQILSAKSVATRAAIDNAAHGIQVHGGMGYTYEHNAHLVLKRAHVYAHLFGEPTEVLAQLLGEGAAQ</sequence>
<evidence type="ECO:0000256" key="1">
    <source>
        <dbReference type="ARBA" id="ARBA00001974"/>
    </source>
</evidence>
<dbReference type="Proteomes" id="UP001601992">
    <property type="component" value="Unassembled WGS sequence"/>
</dbReference>
<evidence type="ECO:0000313" key="9">
    <source>
        <dbReference type="Proteomes" id="UP001601992"/>
    </source>
</evidence>
<dbReference type="EMBL" id="JBIAQY010000031">
    <property type="protein sequence ID" value="MFF3574828.1"/>
    <property type="molecule type" value="Genomic_DNA"/>
</dbReference>
<dbReference type="InterPro" id="IPR013786">
    <property type="entry name" value="AcylCoA_DH/ox_N"/>
</dbReference>
<organism evidence="8 9">
    <name type="scientific">Nocardia jiangxiensis</name>
    <dbReference type="NCBI Taxonomy" id="282685"/>
    <lineage>
        <taxon>Bacteria</taxon>
        <taxon>Bacillati</taxon>
        <taxon>Actinomycetota</taxon>
        <taxon>Actinomycetes</taxon>
        <taxon>Mycobacteriales</taxon>
        <taxon>Nocardiaceae</taxon>
        <taxon>Nocardia</taxon>
    </lineage>
</organism>
<gene>
    <name evidence="8" type="ORF">ACFYXQ_44485</name>
</gene>
<dbReference type="RefSeq" id="WP_040822705.1">
    <property type="nucleotide sequence ID" value="NZ_JBIAQY010000031.1"/>
</dbReference>
<dbReference type="Pfam" id="PF02771">
    <property type="entry name" value="Acyl-CoA_dh_N"/>
    <property type="match status" value="1"/>
</dbReference>
<keyword evidence="4" id="KW-0274">FAD</keyword>
<dbReference type="Gene3D" id="1.20.140.10">
    <property type="entry name" value="Butyryl-CoA Dehydrogenase, subunit A, domain 3"/>
    <property type="match status" value="1"/>
</dbReference>
<keyword evidence="5" id="KW-0560">Oxidoreductase</keyword>
<feature type="domain" description="Acyl-CoA dehydrogenase/oxidase N-terminal" evidence="7">
    <location>
        <begin position="7"/>
        <end position="108"/>
    </location>
</feature>